<feature type="transmembrane region" description="Helical" evidence="9">
    <location>
        <begin position="449"/>
        <end position="469"/>
    </location>
</feature>
<dbReference type="Proteomes" id="UP000216498">
    <property type="component" value="Unassembled WGS sequence"/>
</dbReference>
<evidence type="ECO:0000256" key="1">
    <source>
        <dbReference type="ARBA" id="ARBA00004141"/>
    </source>
</evidence>
<evidence type="ECO:0000313" key="10">
    <source>
        <dbReference type="EMBL" id="OZU88898.1"/>
    </source>
</evidence>
<dbReference type="InterPro" id="IPR038377">
    <property type="entry name" value="Na/Glc_symporter_sf"/>
</dbReference>
<evidence type="ECO:0000256" key="2">
    <source>
        <dbReference type="ARBA" id="ARBA00006434"/>
    </source>
</evidence>
<dbReference type="GO" id="GO:0036376">
    <property type="term" value="P:sodium ion export across plasma membrane"/>
    <property type="evidence" value="ECO:0007669"/>
    <property type="project" value="InterPro"/>
</dbReference>
<keyword evidence="3" id="KW-0813">Transport</keyword>
<feature type="transmembrane region" description="Helical" evidence="9">
    <location>
        <begin position="369"/>
        <end position="386"/>
    </location>
</feature>
<feature type="transmembrane region" description="Helical" evidence="9">
    <location>
        <begin position="191"/>
        <end position="216"/>
    </location>
</feature>
<dbReference type="InterPro" id="IPR050277">
    <property type="entry name" value="Sodium:Solute_Symporter"/>
</dbReference>
<keyword evidence="6 9" id="KW-1133">Transmembrane helix</keyword>
<keyword evidence="7 9" id="KW-0472">Membrane</keyword>
<feature type="transmembrane region" description="Helical" evidence="9">
    <location>
        <begin position="392"/>
        <end position="416"/>
    </location>
</feature>
<dbReference type="NCBIfam" id="TIGR02119">
    <property type="entry name" value="panF"/>
    <property type="match status" value="1"/>
</dbReference>
<dbReference type="PANTHER" id="PTHR48086:SF4">
    <property type="entry name" value="SODIUM_PANTOTHENATE SYMPORTER"/>
    <property type="match status" value="1"/>
</dbReference>
<dbReference type="NCBIfam" id="TIGR00813">
    <property type="entry name" value="sss"/>
    <property type="match status" value="1"/>
</dbReference>
<dbReference type="InterPro" id="IPR018212">
    <property type="entry name" value="Na/solute_symporter_CS"/>
</dbReference>
<feature type="transmembrane region" description="Helical" evidence="9">
    <location>
        <begin position="319"/>
        <end position="349"/>
    </location>
</feature>
<keyword evidence="5 9" id="KW-0812">Transmembrane</keyword>
<accession>A0A265NA48</accession>
<dbReference type="PANTHER" id="PTHR48086">
    <property type="entry name" value="SODIUM/PROLINE SYMPORTER-RELATED"/>
    <property type="match status" value="1"/>
</dbReference>
<comment type="caution">
    <text evidence="10">The sequence shown here is derived from an EMBL/GenBank/DDBJ whole genome shotgun (WGS) entry which is preliminary data.</text>
</comment>
<comment type="subcellular location">
    <subcellularLocation>
        <location evidence="1">Membrane</location>
        <topology evidence="1">Multi-pass membrane protein</topology>
    </subcellularLocation>
</comment>
<dbReference type="GO" id="GO:0005886">
    <property type="term" value="C:plasma membrane"/>
    <property type="evidence" value="ECO:0007669"/>
    <property type="project" value="TreeGrafter"/>
</dbReference>
<dbReference type="PROSITE" id="PS00456">
    <property type="entry name" value="NA_SOLUT_SYMP_1"/>
    <property type="match status" value="1"/>
</dbReference>
<feature type="transmembrane region" description="Helical" evidence="9">
    <location>
        <begin position="6"/>
        <end position="24"/>
    </location>
</feature>
<evidence type="ECO:0000256" key="3">
    <source>
        <dbReference type="ARBA" id="ARBA00022448"/>
    </source>
</evidence>
<dbReference type="OrthoDB" id="9810181at2"/>
<evidence type="ECO:0000313" key="11">
    <source>
        <dbReference type="Proteomes" id="UP000216498"/>
    </source>
</evidence>
<name>A0A265NA48_9BACI</name>
<reference evidence="10 11" key="1">
    <citation type="submission" date="2017-08" db="EMBL/GenBank/DDBJ databases">
        <title>Virgibacillus indicus sp. nov. and Virgibacillus profoundi sp. nov, two moderately halophilic bacteria isolated from marine sediment by using the Microfluidic Streak Plate.</title>
        <authorList>
            <person name="Xu B."/>
            <person name="Hu B."/>
            <person name="Wang J."/>
            <person name="Zhu Y."/>
            <person name="Huang L."/>
            <person name="Du W."/>
            <person name="Huang Y."/>
        </authorList>
    </citation>
    <scope>NUCLEOTIDE SEQUENCE [LARGE SCALE GENOMIC DNA]</scope>
    <source>
        <strain evidence="10 11">IO3-P2-C2</strain>
    </source>
</reference>
<dbReference type="Gene3D" id="1.20.1730.10">
    <property type="entry name" value="Sodium/glucose cotransporter"/>
    <property type="match status" value="1"/>
</dbReference>
<dbReference type="PROSITE" id="PS00457">
    <property type="entry name" value="NA_SOLUT_SYMP_2"/>
    <property type="match status" value="1"/>
</dbReference>
<dbReference type="AlphaFoldDB" id="A0A265NA48"/>
<dbReference type="RefSeq" id="WP_094885257.1">
    <property type="nucleotide sequence ID" value="NZ_NPMS01000003.1"/>
</dbReference>
<gene>
    <name evidence="10" type="primary">panF</name>
    <name evidence="10" type="ORF">CIL03_07710</name>
</gene>
<evidence type="ECO:0000256" key="7">
    <source>
        <dbReference type="ARBA" id="ARBA00023136"/>
    </source>
</evidence>
<feature type="transmembrane region" description="Helical" evidence="9">
    <location>
        <begin position="45"/>
        <end position="64"/>
    </location>
</feature>
<feature type="transmembrane region" description="Helical" evidence="9">
    <location>
        <begin position="123"/>
        <end position="145"/>
    </location>
</feature>
<dbReference type="Pfam" id="PF00474">
    <property type="entry name" value="SSF"/>
    <property type="match status" value="1"/>
</dbReference>
<evidence type="ECO:0000256" key="5">
    <source>
        <dbReference type="ARBA" id="ARBA00022692"/>
    </source>
</evidence>
<keyword evidence="11" id="KW-1185">Reference proteome</keyword>
<evidence type="ECO:0000256" key="9">
    <source>
        <dbReference type="SAM" id="Phobius"/>
    </source>
</evidence>
<protein>
    <submittedName>
        <fullName evidence="10">Sodium/panthothenate symporter</fullName>
    </submittedName>
</protein>
<organism evidence="10 11">
    <name type="scientific">Virgibacillus indicus</name>
    <dbReference type="NCBI Taxonomy" id="2024554"/>
    <lineage>
        <taxon>Bacteria</taxon>
        <taxon>Bacillati</taxon>
        <taxon>Bacillota</taxon>
        <taxon>Bacilli</taxon>
        <taxon>Bacillales</taxon>
        <taxon>Bacillaceae</taxon>
        <taxon>Virgibacillus</taxon>
    </lineage>
</organism>
<feature type="transmembrane region" description="Helical" evidence="9">
    <location>
        <begin position="76"/>
        <end position="95"/>
    </location>
</feature>
<feature type="transmembrane region" description="Helical" evidence="9">
    <location>
        <begin position="157"/>
        <end position="179"/>
    </location>
</feature>
<evidence type="ECO:0000256" key="6">
    <source>
        <dbReference type="ARBA" id="ARBA00022989"/>
    </source>
</evidence>
<dbReference type="InterPro" id="IPR011849">
    <property type="entry name" value="Na/pantothenate_symporter"/>
</dbReference>
<dbReference type="GO" id="GO:0015233">
    <property type="term" value="F:pantothenate transmembrane transporter activity"/>
    <property type="evidence" value="ECO:0007669"/>
    <property type="project" value="InterPro"/>
</dbReference>
<evidence type="ECO:0000256" key="8">
    <source>
        <dbReference type="RuleBase" id="RU362091"/>
    </source>
</evidence>
<evidence type="ECO:0000256" key="4">
    <source>
        <dbReference type="ARBA" id="ARBA00022475"/>
    </source>
</evidence>
<dbReference type="GO" id="GO:0015081">
    <property type="term" value="F:sodium ion transmembrane transporter activity"/>
    <property type="evidence" value="ECO:0007669"/>
    <property type="project" value="InterPro"/>
</dbReference>
<dbReference type="EMBL" id="NPMS01000003">
    <property type="protein sequence ID" value="OZU88898.1"/>
    <property type="molecule type" value="Genomic_DNA"/>
</dbReference>
<feature type="transmembrane region" description="Helical" evidence="9">
    <location>
        <begin position="423"/>
        <end position="443"/>
    </location>
</feature>
<dbReference type="PROSITE" id="PS50283">
    <property type="entry name" value="NA_SOLUT_SYMP_3"/>
    <property type="match status" value="1"/>
</dbReference>
<comment type="similarity">
    <text evidence="2 8">Belongs to the sodium:solute symporter (SSF) (TC 2.A.21) family.</text>
</comment>
<dbReference type="InterPro" id="IPR001734">
    <property type="entry name" value="Na/solute_symporter"/>
</dbReference>
<feature type="transmembrane region" description="Helical" evidence="9">
    <location>
        <begin position="274"/>
        <end position="299"/>
    </location>
</feature>
<sequence>MTLEAIIPLFIFLVIIFVVGVLAGRNLKASSNFLNDYFLGGRSMGGFVLAMTMTATYGSASSFIGGPGVAYNEGLGWVLLAMSQVVTGYFVLMILGKKFAIVTRRYNAVTMVDFLKERYRSKWVVLFSAISIIIFLFSAMAAQWIGGARLIESLTGLSYTAALFIFALSVLVYVTIGGFRAVALTDAIQGTIMFVGTLVLLIATIIAGGGISEIMADLTAENPNLVTPFGAEGTLTPAYVSSFWILVGVGVVALPQIAVRAMSYKNSQSMHRAIIIGTIVVGFIMLNMHLIGVFARPILPGIEVGDKVMPLIALEAMPPWLAGIVLTAPMAAIMSTVDSLLLLVSSTIVKDVYLNYIQPKASHTRVKRMSIGITAVLGIIVFLMALNPPELIIWLNLFAFGGLEAAFIWPIVMGLYWRKGNKYGALVSMIVGVGLYILSDTFFPQPLGLHSVVLPVVFSFVAYVMVSLATQKKNAGI</sequence>
<proteinExistence type="inferred from homology"/>
<dbReference type="CDD" id="cd10327">
    <property type="entry name" value="SLC5sbd_PanF"/>
    <property type="match status" value="1"/>
</dbReference>
<feature type="transmembrane region" description="Helical" evidence="9">
    <location>
        <begin position="236"/>
        <end position="254"/>
    </location>
</feature>
<keyword evidence="4" id="KW-1003">Cell membrane</keyword>